<evidence type="ECO:0000313" key="2">
    <source>
        <dbReference type="EMBL" id="MBW0567551.1"/>
    </source>
</evidence>
<dbReference type="EMBL" id="AVOT02081049">
    <property type="protein sequence ID" value="MBW0567551.1"/>
    <property type="molecule type" value="Genomic_DNA"/>
</dbReference>
<name>A0A9Q3JT13_9BASI</name>
<reference evidence="2" key="1">
    <citation type="submission" date="2021-03" db="EMBL/GenBank/DDBJ databases">
        <title>Draft genome sequence of rust myrtle Austropuccinia psidii MF-1, a brazilian biotype.</title>
        <authorList>
            <person name="Quecine M.C."/>
            <person name="Pachon D.M.R."/>
            <person name="Bonatelli M.L."/>
            <person name="Correr F.H."/>
            <person name="Franceschini L.M."/>
            <person name="Leite T.F."/>
            <person name="Margarido G.R.A."/>
            <person name="Almeida C.A."/>
            <person name="Ferrarezi J.A."/>
            <person name="Labate C.A."/>
        </authorList>
    </citation>
    <scope>NUCLEOTIDE SEQUENCE</scope>
    <source>
        <strain evidence="2">MF-1</strain>
    </source>
</reference>
<accession>A0A9Q3JT13</accession>
<organism evidence="2 3">
    <name type="scientific">Austropuccinia psidii MF-1</name>
    <dbReference type="NCBI Taxonomy" id="1389203"/>
    <lineage>
        <taxon>Eukaryota</taxon>
        <taxon>Fungi</taxon>
        <taxon>Dikarya</taxon>
        <taxon>Basidiomycota</taxon>
        <taxon>Pucciniomycotina</taxon>
        <taxon>Pucciniomycetes</taxon>
        <taxon>Pucciniales</taxon>
        <taxon>Sphaerophragmiaceae</taxon>
        <taxon>Austropuccinia</taxon>
    </lineage>
</organism>
<comment type="caution">
    <text evidence="2">The sequence shown here is derived from an EMBL/GenBank/DDBJ whole genome shotgun (WGS) entry which is preliminary data.</text>
</comment>
<sequence length="210" mass="23269">MRNKQKHQDDDWQQLQTLPICQASSEPNSSNLSSSSLTCQSSSSEDSFVLDDDQSLPGPSSPDIITILNILKPLVDELLVMKNSCTVKTQLYPEGWDVYAQLLPLVGDHVAIHKTVGFGSHSAQQSCAWCTAELSNLQGMQVGTKRTGFDICDAAKKWKEAPTLAAQEALRKKMGVCWSELNRLPYHVPHMHIALGVMHNWLEGVLAEHF</sequence>
<proteinExistence type="predicted"/>
<keyword evidence="3" id="KW-1185">Reference proteome</keyword>
<feature type="compositionally biased region" description="Polar residues" evidence="1">
    <location>
        <begin position="13"/>
        <end position="23"/>
    </location>
</feature>
<gene>
    <name evidence="2" type="ORF">O181_107266</name>
</gene>
<feature type="compositionally biased region" description="Low complexity" evidence="1">
    <location>
        <begin position="24"/>
        <end position="43"/>
    </location>
</feature>
<evidence type="ECO:0000256" key="1">
    <source>
        <dbReference type="SAM" id="MobiDB-lite"/>
    </source>
</evidence>
<feature type="compositionally biased region" description="Basic and acidic residues" evidence="1">
    <location>
        <begin position="1"/>
        <end position="10"/>
    </location>
</feature>
<protein>
    <submittedName>
        <fullName evidence="2">Uncharacterized protein</fullName>
    </submittedName>
</protein>
<dbReference type="AlphaFoldDB" id="A0A9Q3JT13"/>
<feature type="region of interest" description="Disordered" evidence="1">
    <location>
        <begin position="1"/>
        <end position="43"/>
    </location>
</feature>
<evidence type="ECO:0000313" key="3">
    <source>
        <dbReference type="Proteomes" id="UP000765509"/>
    </source>
</evidence>
<dbReference type="OrthoDB" id="3039677at2759"/>
<dbReference type="Proteomes" id="UP000765509">
    <property type="component" value="Unassembled WGS sequence"/>
</dbReference>